<comment type="caution">
    <text evidence="2">The sequence shown here is derived from an EMBL/GenBank/DDBJ whole genome shotgun (WGS) entry which is preliminary data.</text>
</comment>
<name>A0AAD8G581_ACIOX</name>
<protein>
    <submittedName>
        <fullName evidence="2">Uncharacterized protein</fullName>
    </submittedName>
</protein>
<organism evidence="2 3">
    <name type="scientific">Acipenser oxyrinchus oxyrinchus</name>
    <dbReference type="NCBI Taxonomy" id="40147"/>
    <lineage>
        <taxon>Eukaryota</taxon>
        <taxon>Metazoa</taxon>
        <taxon>Chordata</taxon>
        <taxon>Craniata</taxon>
        <taxon>Vertebrata</taxon>
        <taxon>Euteleostomi</taxon>
        <taxon>Actinopterygii</taxon>
        <taxon>Chondrostei</taxon>
        <taxon>Acipenseriformes</taxon>
        <taxon>Acipenseridae</taxon>
        <taxon>Acipenser</taxon>
    </lineage>
</organism>
<reference evidence="2" key="1">
    <citation type="submission" date="2022-02" db="EMBL/GenBank/DDBJ databases">
        <title>Atlantic sturgeon de novo genome assembly.</title>
        <authorList>
            <person name="Stock M."/>
            <person name="Klopp C."/>
            <person name="Guiguen Y."/>
            <person name="Cabau C."/>
            <person name="Parinello H."/>
            <person name="Santidrian Yebra-Pimentel E."/>
            <person name="Kuhl H."/>
            <person name="Dirks R.P."/>
            <person name="Guessner J."/>
            <person name="Wuertz S."/>
            <person name="Du K."/>
            <person name="Schartl M."/>
        </authorList>
    </citation>
    <scope>NUCLEOTIDE SEQUENCE</scope>
    <source>
        <strain evidence="2">STURGEONOMICS-FGT-2020</strain>
        <tissue evidence="2">Whole blood</tissue>
    </source>
</reference>
<dbReference type="Proteomes" id="UP001230051">
    <property type="component" value="Unassembled WGS sequence"/>
</dbReference>
<proteinExistence type="predicted"/>
<feature type="region of interest" description="Disordered" evidence="1">
    <location>
        <begin position="74"/>
        <end position="112"/>
    </location>
</feature>
<accession>A0AAD8G581</accession>
<evidence type="ECO:0000256" key="1">
    <source>
        <dbReference type="SAM" id="MobiDB-lite"/>
    </source>
</evidence>
<sequence length="142" mass="16126">VWSLQGRPLRTTLAALQQLLSWVHTHSRHCPLQPCHNPSWAEKAAKRPPKVTRWDCGGGHNYSWELSLLVDPKEHPRPERRPLLVSGGRVNPRREAQGDDEEREAGLGVEQTQPHSTIRASLVCILMLPEYIIKRVHNASKT</sequence>
<evidence type="ECO:0000313" key="3">
    <source>
        <dbReference type="Proteomes" id="UP001230051"/>
    </source>
</evidence>
<dbReference type="AlphaFoldDB" id="A0AAD8G581"/>
<evidence type="ECO:0000313" key="2">
    <source>
        <dbReference type="EMBL" id="KAK1165496.1"/>
    </source>
</evidence>
<feature type="non-terminal residue" evidence="2">
    <location>
        <position position="142"/>
    </location>
</feature>
<keyword evidence="3" id="KW-1185">Reference proteome</keyword>
<gene>
    <name evidence="2" type="ORF">AOXY_G14048</name>
</gene>
<dbReference type="EMBL" id="JAGXEW010000012">
    <property type="protein sequence ID" value="KAK1165496.1"/>
    <property type="molecule type" value="Genomic_DNA"/>
</dbReference>